<reference evidence="3" key="1">
    <citation type="submission" date="2018-02" db="EMBL/GenBank/DDBJ databases">
        <authorList>
            <person name="Hausmann B."/>
        </authorList>
    </citation>
    <scope>NUCLEOTIDE SEQUENCE [LARGE SCALE GENOMIC DNA]</scope>
    <source>
        <strain evidence="3">Peat soil MAG SbA1</strain>
    </source>
</reference>
<dbReference type="Proteomes" id="UP000238701">
    <property type="component" value="Unassembled WGS sequence"/>
</dbReference>
<protein>
    <submittedName>
        <fullName evidence="2">Uncharacterized protein</fullName>
    </submittedName>
</protein>
<organism evidence="2 3">
    <name type="scientific">Candidatus Sulfotelmatobacter kueseliae</name>
    <dbReference type="NCBI Taxonomy" id="2042962"/>
    <lineage>
        <taxon>Bacteria</taxon>
        <taxon>Pseudomonadati</taxon>
        <taxon>Acidobacteriota</taxon>
        <taxon>Terriglobia</taxon>
        <taxon>Terriglobales</taxon>
        <taxon>Candidatus Korobacteraceae</taxon>
        <taxon>Candidatus Sulfotelmatobacter</taxon>
    </lineage>
</organism>
<gene>
    <name evidence="2" type="ORF">SBA1_1310019</name>
</gene>
<evidence type="ECO:0000313" key="2">
    <source>
        <dbReference type="EMBL" id="SPF34598.1"/>
    </source>
</evidence>
<feature type="region of interest" description="Disordered" evidence="1">
    <location>
        <begin position="72"/>
        <end position="109"/>
    </location>
</feature>
<dbReference type="AlphaFoldDB" id="A0A2U3K4N8"/>
<evidence type="ECO:0000256" key="1">
    <source>
        <dbReference type="SAM" id="MobiDB-lite"/>
    </source>
</evidence>
<dbReference type="EMBL" id="OMOD01000037">
    <property type="protein sequence ID" value="SPF34598.1"/>
    <property type="molecule type" value="Genomic_DNA"/>
</dbReference>
<sequence>MLSKCANPECSEVFRYLHQGKIFLLSPTPEVQMATENACPSLYERFWLCDKCSKLMTVVWAGTGAKLVSLSSATAPGPSSLPPAPEPAFGNDVRNRLRGRAASAGRDDG</sequence>
<name>A0A2U3K4N8_9BACT</name>
<proteinExistence type="predicted"/>
<accession>A0A2U3K4N8</accession>
<evidence type="ECO:0000313" key="3">
    <source>
        <dbReference type="Proteomes" id="UP000238701"/>
    </source>
</evidence>